<dbReference type="STRING" id="1073089.A0A1L9R709"/>
<dbReference type="OrthoDB" id="46529at2759"/>
<protein>
    <recommendedName>
        <fullName evidence="2">Thioesterase domain-containing protein</fullName>
    </recommendedName>
</protein>
<dbReference type="EMBL" id="KV878217">
    <property type="protein sequence ID" value="OJJ30696.1"/>
    <property type="molecule type" value="Genomic_DNA"/>
</dbReference>
<evidence type="ECO:0000313" key="4">
    <source>
        <dbReference type="Proteomes" id="UP000184383"/>
    </source>
</evidence>
<evidence type="ECO:0000259" key="2">
    <source>
        <dbReference type="Pfam" id="PF03061"/>
    </source>
</evidence>
<keyword evidence="4" id="KW-1185">Reference proteome</keyword>
<evidence type="ECO:0000313" key="3">
    <source>
        <dbReference type="EMBL" id="OJJ30696.1"/>
    </source>
</evidence>
<accession>A0A1L9R709</accession>
<organism evidence="3 4">
    <name type="scientific">Aspergillus wentii DTO 134E9</name>
    <dbReference type="NCBI Taxonomy" id="1073089"/>
    <lineage>
        <taxon>Eukaryota</taxon>
        <taxon>Fungi</taxon>
        <taxon>Dikarya</taxon>
        <taxon>Ascomycota</taxon>
        <taxon>Pezizomycotina</taxon>
        <taxon>Eurotiomycetes</taxon>
        <taxon>Eurotiomycetidae</taxon>
        <taxon>Eurotiales</taxon>
        <taxon>Aspergillaceae</taxon>
        <taxon>Aspergillus</taxon>
        <taxon>Aspergillus subgen. Cremei</taxon>
    </lineage>
</organism>
<dbReference type="GeneID" id="63747490"/>
<dbReference type="AlphaFoldDB" id="A0A1L9R709"/>
<evidence type="ECO:0000256" key="1">
    <source>
        <dbReference type="SAM" id="MobiDB-lite"/>
    </source>
</evidence>
<reference evidence="4" key="1">
    <citation type="journal article" date="2017" name="Genome Biol.">
        <title>Comparative genomics reveals high biological diversity and specific adaptations in the industrially and medically important fungal genus Aspergillus.</title>
        <authorList>
            <person name="de Vries R.P."/>
            <person name="Riley R."/>
            <person name="Wiebenga A."/>
            <person name="Aguilar-Osorio G."/>
            <person name="Amillis S."/>
            <person name="Uchima C.A."/>
            <person name="Anderluh G."/>
            <person name="Asadollahi M."/>
            <person name="Askin M."/>
            <person name="Barry K."/>
            <person name="Battaglia E."/>
            <person name="Bayram O."/>
            <person name="Benocci T."/>
            <person name="Braus-Stromeyer S.A."/>
            <person name="Caldana C."/>
            <person name="Canovas D."/>
            <person name="Cerqueira G.C."/>
            <person name="Chen F."/>
            <person name="Chen W."/>
            <person name="Choi C."/>
            <person name="Clum A."/>
            <person name="Dos Santos R.A."/>
            <person name="Damasio A.R."/>
            <person name="Diallinas G."/>
            <person name="Emri T."/>
            <person name="Fekete E."/>
            <person name="Flipphi M."/>
            <person name="Freyberg S."/>
            <person name="Gallo A."/>
            <person name="Gournas C."/>
            <person name="Habgood R."/>
            <person name="Hainaut M."/>
            <person name="Harispe M.L."/>
            <person name="Henrissat B."/>
            <person name="Hilden K.S."/>
            <person name="Hope R."/>
            <person name="Hossain A."/>
            <person name="Karabika E."/>
            <person name="Karaffa L."/>
            <person name="Karanyi Z."/>
            <person name="Krasevec N."/>
            <person name="Kuo A."/>
            <person name="Kusch H."/>
            <person name="LaButti K."/>
            <person name="Lagendijk E.L."/>
            <person name="Lapidus A."/>
            <person name="Levasseur A."/>
            <person name="Lindquist E."/>
            <person name="Lipzen A."/>
            <person name="Logrieco A.F."/>
            <person name="MacCabe A."/>
            <person name="Maekelae M.R."/>
            <person name="Malavazi I."/>
            <person name="Melin P."/>
            <person name="Meyer V."/>
            <person name="Mielnichuk N."/>
            <person name="Miskei M."/>
            <person name="Molnar A.P."/>
            <person name="Mule G."/>
            <person name="Ngan C.Y."/>
            <person name="Orejas M."/>
            <person name="Orosz E."/>
            <person name="Ouedraogo J.P."/>
            <person name="Overkamp K.M."/>
            <person name="Park H.-S."/>
            <person name="Perrone G."/>
            <person name="Piumi F."/>
            <person name="Punt P.J."/>
            <person name="Ram A.F."/>
            <person name="Ramon A."/>
            <person name="Rauscher S."/>
            <person name="Record E."/>
            <person name="Riano-Pachon D.M."/>
            <person name="Robert V."/>
            <person name="Roehrig J."/>
            <person name="Ruller R."/>
            <person name="Salamov A."/>
            <person name="Salih N.S."/>
            <person name="Samson R.A."/>
            <person name="Sandor E."/>
            <person name="Sanguinetti M."/>
            <person name="Schuetze T."/>
            <person name="Sepcic K."/>
            <person name="Shelest E."/>
            <person name="Sherlock G."/>
            <person name="Sophianopoulou V."/>
            <person name="Squina F.M."/>
            <person name="Sun H."/>
            <person name="Susca A."/>
            <person name="Todd R.B."/>
            <person name="Tsang A."/>
            <person name="Unkles S.E."/>
            <person name="van de Wiele N."/>
            <person name="van Rossen-Uffink D."/>
            <person name="Oliveira J.V."/>
            <person name="Vesth T.C."/>
            <person name="Visser J."/>
            <person name="Yu J.-H."/>
            <person name="Zhou M."/>
            <person name="Andersen M.R."/>
            <person name="Archer D.B."/>
            <person name="Baker S.E."/>
            <person name="Benoit I."/>
            <person name="Brakhage A.A."/>
            <person name="Braus G.H."/>
            <person name="Fischer R."/>
            <person name="Frisvad J.C."/>
            <person name="Goldman G.H."/>
            <person name="Houbraken J."/>
            <person name="Oakley B."/>
            <person name="Pocsi I."/>
            <person name="Scazzocchio C."/>
            <person name="Seiboth B."/>
            <person name="vanKuyk P.A."/>
            <person name="Wortman J."/>
            <person name="Dyer P.S."/>
            <person name="Grigoriev I.V."/>
        </authorList>
    </citation>
    <scope>NUCLEOTIDE SEQUENCE [LARGE SCALE GENOMIC DNA]</scope>
    <source>
        <strain evidence="4">DTO 134E9</strain>
    </source>
</reference>
<dbReference type="RefSeq" id="XP_040684373.1">
    <property type="nucleotide sequence ID" value="XM_040831642.1"/>
</dbReference>
<dbReference type="VEuPathDB" id="FungiDB:ASPWEDRAFT_177346"/>
<sequence>MSTSLQHVHAVWDKIRTNSPIYDFLLTRAGPHPRKTPHRSPALASHGRDSTGLSTDLHVSFVAGAKEGETLEVEGRTNKMGKTLTFTNVTIWKGAGQSHTRVVAGG</sequence>
<dbReference type="SUPFAM" id="SSF54637">
    <property type="entry name" value="Thioesterase/thiol ester dehydrase-isomerase"/>
    <property type="match status" value="1"/>
</dbReference>
<dbReference type="InterPro" id="IPR006683">
    <property type="entry name" value="Thioestr_dom"/>
</dbReference>
<feature type="domain" description="Thioesterase" evidence="2">
    <location>
        <begin position="42"/>
        <end position="96"/>
    </location>
</feature>
<dbReference type="Proteomes" id="UP000184383">
    <property type="component" value="Unassembled WGS sequence"/>
</dbReference>
<proteinExistence type="predicted"/>
<dbReference type="InterPro" id="IPR029069">
    <property type="entry name" value="HotDog_dom_sf"/>
</dbReference>
<gene>
    <name evidence="3" type="ORF">ASPWEDRAFT_177346</name>
</gene>
<name>A0A1L9R709_ASPWE</name>
<dbReference type="Pfam" id="PF03061">
    <property type="entry name" value="4HBT"/>
    <property type="match status" value="1"/>
</dbReference>
<dbReference type="Gene3D" id="3.10.129.10">
    <property type="entry name" value="Hotdog Thioesterase"/>
    <property type="match status" value="1"/>
</dbReference>
<feature type="region of interest" description="Disordered" evidence="1">
    <location>
        <begin position="28"/>
        <end position="51"/>
    </location>
</feature>